<name>A0ABP8JVE5_9MICO</name>
<evidence type="ECO:0000313" key="2">
    <source>
        <dbReference type="Proteomes" id="UP001500390"/>
    </source>
</evidence>
<sequence>MSFHDLPENWRDLPLDTPGLAADVADLVVGDEDRSNGCVGLILVGPDRRMTQPCLVNDVDEAVEPQEFLPFLTQVCGMVADTDGSLIFVRGRPGSALLTDVDRRWHQMAINACRDGGGTLLGAFLATDSGVRAFPQAWTGVRAS</sequence>
<reference evidence="2" key="1">
    <citation type="journal article" date="2019" name="Int. J. Syst. Evol. Microbiol.">
        <title>The Global Catalogue of Microorganisms (GCM) 10K type strain sequencing project: providing services to taxonomists for standard genome sequencing and annotation.</title>
        <authorList>
            <consortium name="The Broad Institute Genomics Platform"/>
            <consortium name="The Broad Institute Genome Sequencing Center for Infectious Disease"/>
            <person name="Wu L."/>
            <person name="Ma J."/>
        </authorList>
    </citation>
    <scope>NUCLEOTIDE SEQUENCE [LARGE SCALE GENOMIC DNA]</scope>
    <source>
        <strain evidence="2">JCM 17738</strain>
    </source>
</reference>
<proteinExistence type="predicted"/>
<dbReference type="Proteomes" id="UP001500390">
    <property type="component" value="Unassembled WGS sequence"/>
</dbReference>
<accession>A0ABP8JVE5</accession>
<evidence type="ECO:0000313" key="1">
    <source>
        <dbReference type="EMBL" id="GAA4396658.1"/>
    </source>
</evidence>
<organism evidence="1 2">
    <name type="scientific">Ornithinibacter aureus</name>
    <dbReference type="NCBI Taxonomy" id="622664"/>
    <lineage>
        <taxon>Bacteria</taxon>
        <taxon>Bacillati</taxon>
        <taxon>Actinomycetota</taxon>
        <taxon>Actinomycetes</taxon>
        <taxon>Micrococcales</taxon>
        <taxon>Intrasporangiaceae</taxon>
        <taxon>Ornithinibacter</taxon>
    </lineage>
</organism>
<gene>
    <name evidence="1" type="ORF">GCM10023153_19860</name>
</gene>
<comment type="caution">
    <text evidence="1">The sequence shown here is derived from an EMBL/GenBank/DDBJ whole genome shotgun (WGS) entry which is preliminary data.</text>
</comment>
<dbReference type="EMBL" id="BAABFX010000026">
    <property type="protein sequence ID" value="GAA4396658.1"/>
    <property type="molecule type" value="Genomic_DNA"/>
</dbReference>
<keyword evidence="2" id="KW-1185">Reference proteome</keyword>
<protein>
    <submittedName>
        <fullName evidence="1">Uncharacterized protein</fullName>
    </submittedName>
</protein>
<dbReference type="RefSeq" id="WP_159900639.1">
    <property type="nucleotide sequence ID" value="NZ_BAABFX010000026.1"/>
</dbReference>